<evidence type="ECO:0000313" key="2">
    <source>
        <dbReference type="Proteomes" id="UP001143545"/>
    </source>
</evidence>
<dbReference type="Proteomes" id="UP001143545">
    <property type="component" value="Unassembled WGS sequence"/>
</dbReference>
<evidence type="ECO:0000313" key="1">
    <source>
        <dbReference type="EMBL" id="GLB53630.1"/>
    </source>
</evidence>
<keyword evidence="2" id="KW-1185">Reference proteome</keyword>
<sequence length="89" mass="10137">MKTELNLESSIELCQLFFEANKVAEKEALGQDLITYIEKSSIQNKAFIETVLAPVLQLHVDTFNCTKIKLKIDNLKSIVSNFYIKEEVA</sequence>
<organism evidence="1 2">
    <name type="scientific">Neptunitalea chrysea</name>
    <dbReference type="NCBI Taxonomy" id="1647581"/>
    <lineage>
        <taxon>Bacteria</taxon>
        <taxon>Pseudomonadati</taxon>
        <taxon>Bacteroidota</taxon>
        <taxon>Flavobacteriia</taxon>
        <taxon>Flavobacteriales</taxon>
        <taxon>Flavobacteriaceae</taxon>
        <taxon>Neptunitalea</taxon>
    </lineage>
</organism>
<protein>
    <submittedName>
        <fullName evidence="1">Uncharacterized protein</fullName>
    </submittedName>
</protein>
<proteinExistence type="predicted"/>
<dbReference type="EMBL" id="BRVP01000020">
    <property type="protein sequence ID" value="GLB53630.1"/>
    <property type="molecule type" value="Genomic_DNA"/>
</dbReference>
<accession>A0A9W6EUK8</accession>
<gene>
    <name evidence="1" type="ORF">NBRC110019_26710</name>
</gene>
<reference evidence="1" key="1">
    <citation type="submission" date="2022-07" db="EMBL/GenBank/DDBJ databases">
        <title>Taxonomy of Novel Oxalotrophic and Methylotrophic Bacteria.</title>
        <authorList>
            <person name="Sahin N."/>
            <person name="Tani A."/>
        </authorList>
    </citation>
    <scope>NUCLEOTIDE SEQUENCE</scope>
    <source>
        <strain evidence="1">AM327</strain>
    </source>
</reference>
<dbReference type="RefSeq" id="WP_281755723.1">
    <property type="nucleotide sequence ID" value="NZ_BRVP01000020.1"/>
</dbReference>
<name>A0A9W6EUK8_9FLAO</name>
<comment type="caution">
    <text evidence="1">The sequence shown here is derived from an EMBL/GenBank/DDBJ whole genome shotgun (WGS) entry which is preliminary data.</text>
</comment>
<dbReference type="AlphaFoldDB" id="A0A9W6EUK8"/>